<feature type="domain" description="FLYWCH-type" evidence="6">
    <location>
        <begin position="149"/>
        <end position="208"/>
    </location>
</feature>
<comment type="caution">
    <text evidence="7">The sequence shown here is derived from an EMBL/GenBank/DDBJ whole genome shotgun (WGS) entry which is preliminary data.</text>
</comment>
<feature type="coiled-coil region" evidence="4">
    <location>
        <begin position="88"/>
        <end position="115"/>
    </location>
</feature>
<keyword evidence="1" id="KW-0479">Metal-binding</keyword>
<dbReference type="Pfam" id="PF04500">
    <property type="entry name" value="FLYWCH"/>
    <property type="match status" value="1"/>
</dbReference>
<evidence type="ECO:0000259" key="6">
    <source>
        <dbReference type="Pfam" id="PF04500"/>
    </source>
</evidence>
<dbReference type="AlphaFoldDB" id="A0A834Y1L7"/>
<evidence type="ECO:0000256" key="1">
    <source>
        <dbReference type="ARBA" id="ARBA00022723"/>
    </source>
</evidence>
<protein>
    <recommendedName>
        <fullName evidence="6">FLYWCH-type domain-containing protein</fullName>
    </recommendedName>
</protein>
<dbReference type="Gene3D" id="2.20.25.240">
    <property type="match status" value="1"/>
</dbReference>
<accession>A0A834Y1L7</accession>
<evidence type="ECO:0000256" key="3">
    <source>
        <dbReference type="ARBA" id="ARBA00022833"/>
    </source>
</evidence>
<gene>
    <name evidence="7" type="ORF">HCN44_007919</name>
</gene>
<dbReference type="GO" id="GO:0008270">
    <property type="term" value="F:zinc ion binding"/>
    <property type="evidence" value="ECO:0007669"/>
    <property type="project" value="UniProtKB-KW"/>
</dbReference>
<dbReference type="OrthoDB" id="7682542at2759"/>
<dbReference type="Proteomes" id="UP000639338">
    <property type="component" value="Unassembled WGS sequence"/>
</dbReference>
<evidence type="ECO:0000256" key="2">
    <source>
        <dbReference type="ARBA" id="ARBA00022771"/>
    </source>
</evidence>
<feature type="region of interest" description="Disordered" evidence="5">
    <location>
        <begin position="118"/>
        <end position="139"/>
    </location>
</feature>
<reference evidence="7 8" key="1">
    <citation type="submission" date="2020-08" db="EMBL/GenBank/DDBJ databases">
        <title>Aphidius gifuensis genome sequencing and assembly.</title>
        <authorList>
            <person name="Du Z."/>
        </authorList>
    </citation>
    <scope>NUCLEOTIDE SEQUENCE [LARGE SCALE GENOMIC DNA]</scope>
    <source>
        <strain evidence="7">YNYX2018</strain>
        <tissue evidence="7">Adults</tissue>
    </source>
</reference>
<evidence type="ECO:0000313" key="8">
    <source>
        <dbReference type="Proteomes" id="UP000639338"/>
    </source>
</evidence>
<evidence type="ECO:0000256" key="5">
    <source>
        <dbReference type="SAM" id="MobiDB-lite"/>
    </source>
</evidence>
<keyword evidence="8" id="KW-1185">Reference proteome</keyword>
<name>A0A834Y1L7_APHGI</name>
<keyword evidence="3" id="KW-0862">Zinc</keyword>
<proteinExistence type="predicted"/>
<keyword evidence="4" id="KW-0175">Coiled coil</keyword>
<evidence type="ECO:0000256" key="4">
    <source>
        <dbReference type="SAM" id="Coils"/>
    </source>
</evidence>
<dbReference type="EMBL" id="JACMRX010000002">
    <property type="protein sequence ID" value="KAF7995952.1"/>
    <property type="molecule type" value="Genomic_DNA"/>
</dbReference>
<evidence type="ECO:0000313" key="7">
    <source>
        <dbReference type="EMBL" id="KAF7995952.1"/>
    </source>
</evidence>
<organism evidence="7 8">
    <name type="scientific">Aphidius gifuensis</name>
    <name type="common">Parasitoid wasp</name>
    <dbReference type="NCBI Taxonomy" id="684658"/>
    <lineage>
        <taxon>Eukaryota</taxon>
        <taxon>Metazoa</taxon>
        <taxon>Ecdysozoa</taxon>
        <taxon>Arthropoda</taxon>
        <taxon>Hexapoda</taxon>
        <taxon>Insecta</taxon>
        <taxon>Pterygota</taxon>
        <taxon>Neoptera</taxon>
        <taxon>Endopterygota</taxon>
        <taxon>Hymenoptera</taxon>
        <taxon>Apocrita</taxon>
        <taxon>Ichneumonoidea</taxon>
        <taxon>Braconidae</taxon>
        <taxon>Aphidiinae</taxon>
        <taxon>Aphidius</taxon>
    </lineage>
</organism>
<dbReference type="InterPro" id="IPR007588">
    <property type="entry name" value="Znf_FLYWCH"/>
</dbReference>
<sequence>MTTGSNETKGFRVWLKQENKLKITRNVIVLNEKDEELNINEDDSWFETESVDSDKNTRIEKCTPKHNDKIYSDDNGGENFKGFSPGTIQKSQQNVNNLNKRIEKIIDSNEKIKKTINQTPGRGRGCPTYVRTGGRGRPKKIYTNTNLESETKLISNGLIYLRSGKPKTAKTYWDCRKLRGKECSARAITIFDPVQMKTILLKEPEHDHSENHEECYAEIKTYKLKKKAEEHPEQPPAQILRTELAGLSEGVLSQLPERESLKKYMRRARRRYLPLNPTTLAELTDLPDKYPKTLSGETFLIFDSLHYDIDEDEAEDEHEDDD</sequence>
<keyword evidence="2" id="KW-0863">Zinc-finger</keyword>